<feature type="domain" description="Amidase" evidence="4">
    <location>
        <begin position="46"/>
        <end position="457"/>
    </location>
</feature>
<proteinExistence type="inferred from homology"/>
<keyword evidence="6" id="KW-1185">Reference proteome</keyword>
<sequence>MSRSEGAGFTVAGGDATALADQISAGAMTCAEAMAAAIAAACDRESYGAICQLEAELGMAAASALDKERRDDPNRFAVRPFAGVPTLAKDLGGPFKGFPVRAGSRLIDRPDPSADSDLAERFRNAGFNLFGLTTSPEFGLSLSSEPARGPLCRNPLDPSRTAGGSSGGAACAVALGIVALAHATDAGGSIRVPAACCGLVGLKPTRGTIPAGPGFANHLGGIASELAVCRSVRDVSQLFDQLRGRAKGPYADPSREDRPKRRLRIGVLSDTGTLYPTESGRLEAVVSAVRVAEADGHEVVPIEWSALEASVASSSRVFADIVSVNLASLADTLKLDLRQAEPLSLAFAERGRALSAPELWQTLSADVHISRNLWTLFESIDCLLTPMLACAPPPLGSFSTDHSDTELHLQKMAAFAPLASLANVSGFPALTLPFGCDRDGLPLPIQIFARMGEETTLFRLASRLEAEDRWRHPYAVAGLAA</sequence>
<gene>
    <name evidence="5" type="ORF">PYH38_000364</name>
</gene>
<dbReference type="Proteomes" id="UP001235547">
    <property type="component" value="Chromosome 2"/>
</dbReference>
<dbReference type="EMBL" id="CP120370">
    <property type="protein sequence ID" value="WEX81027.1"/>
    <property type="molecule type" value="Genomic_DNA"/>
</dbReference>
<evidence type="ECO:0000259" key="4">
    <source>
        <dbReference type="Pfam" id="PF01425"/>
    </source>
</evidence>
<dbReference type="Gene3D" id="3.90.1300.10">
    <property type="entry name" value="Amidase signature (AS) domain"/>
    <property type="match status" value="1"/>
</dbReference>
<dbReference type="Pfam" id="PF01425">
    <property type="entry name" value="Amidase"/>
    <property type="match status" value="1"/>
</dbReference>
<comment type="similarity">
    <text evidence="2">Belongs to the amidase family.</text>
</comment>
<name>A0ABY8CSZ8_9HYPH</name>
<dbReference type="InterPro" id="IPR000120">
    <property type="entry name" value="Amidase"/>
</dbReference>
<protein>
    <recommendedName>
        <fullName evidence="3">Indoleacetamide hydrolase</fullName>
    </recommendedName>
</protein>
<evidence type="ECO:0000256" key="3">
    <source>
        <dbReference type="ARBA" id="ARBA00021874"/>
    </source>
</evidence>
<dbReference type="PANTHER" id="PTHR11895:SF7">
    <property type="entry name" value="GLUTAMYL-TRNA(GLN) AMIDOTRANSFERASE SUBUNIT A, MITOCHONDRIAL"/>
    <property type="match status" value="1"/>
</dbReference>
<dbReference type="InterPro" id="IPR020556">
    <property type="entry name" value="Amidase_CS"/>
</dbReference>
<dbReference type="InterPro" id="IPR023631">
    <property type="entry name" value="Amidase_dom"/>
</dbReference>
<accession>A0ABY8CSZ8</accession>
<evidence type="ECO:0000313" key="6">
    <source>
        <dbReference type="Proteomes" id="UP001235547"/>
    </source>
</evidence>
<dbReference type="PROSITE" id="PS00571">
    <property type="entry name" value="AMIDASES"/>
    <property type="match status" value="1"/>
</dbReference>
<evidence type="ECO:0000256" key="1">
    <source>
        <dbReference type="ARBA" id="ARBA00003871"/>
    </source>
</evidence>
<evidence type="ECO:0000256" key="2">
    <source>
        <dbReference type="ARBA" id="ARBA00009199"/>
    </source>
</evidence>
<dbReference type="SUPFAM" id="SSF75304">
    <property type="entry name" value="Amidase signature (AS) enzymes"/>
    <property type="match status" value="1"/>
</dbReference>
<dbReference type="InterPro" id="IPR036928">
    <property type="entry name" value="AS_sf"/>
</dbReference>
<dbReference type="PANTHER" id="PTHR11895">
    <property type="entry name" value="TRANSAMIDASE"/>
    <property type="match status" value="1"/>
</dbReference>
<comment type="function">
    <text evidence="1">Hydrolyzes indole-3-acetamide (IAM) into indole-3-acetic acid (IAA).</text>
</comment>
<evidence type="ECO:0000313" key="5">
    <source>
        <dbReference type="EMBL" id="WEX81027.1"/>
    </source>
</evidence>
<reference evidence="5 6" key="1">
    <citation type="submission" date="2023-03" db="EMBL/GenBank/DDBJ databases">
        <authorList>
            <person name="Kaur S."/>
            <person name="Espinosa-Saiz D."/>
            <person name="Velazquez E."/>
            <person name="Menendez E."/>
            <person name="diCenzo G.C."/>
        </authorList>
    </citation>
    <scope>NUCLEOTIDE SEQUENCE [LARGE SCALE GENOMIC DNA]</scope>
    <source>
        <strain evidence="5 6">LMG 27395</strain>
    </source>
</reference>
<dbReference type="RefSeq" id="WP_280731759.1">
    <property type="nucleotide sequence ID" value="NZ_CP120367.1"/>
</dbReference>
<organism evidence="5 6">
    <name type="scientific">Sinorhizobium numidicum</name>
    <dbReference type="NCBI Taxonomy" id="680248"/>
    <lineage>
        <taxon>Bacteria</taxon>
        <taxon>Pseudomonadati</taxon>
        <taxon>Pseudomonadota</taxon>
        <taxon>Alphaproteobacteria</taxon>
        <taxon>Hyphomicrobiales</taxon>
        <taxon>Rhizobiaceae</taxon>
        <taxon>Sinorhizobium/Ensifer group</taxon>
        <taxon>Sinorhizobium</taxon>
    </lineage>
</organism>